<dbReference type="EMBL" id="JADCTT010000001">
    <property type="protein sequence ID" value="KAF9759484.1"/>
    <property type="molecule type" value="Genomic_DNA"/>
</dbReference>
<gene>
    <name evidence="2" type="ORF">IM811_001178</name>
</gene>
<evidence type="ECO:0000256" key="1">
    <source>
        <dbReference type="SAM" id="MobiDB-lite"/>
    </source>
</evidence>
<organism evidence="2 3">
    <name type="scientific">Bionectria ochroleuca</name>
    <name type="common">Gliocladium roseum</name>
    <dbReference type="NCBI Taxonomy" id="29856"/>
    <lineage>
        <taxon>Eukaryota</taxon>
        <taxon>Fungi</taxon>
        <taxon>Dikarya</taxon>
        <taxon>Ascomycota</taxon>
        <taxon>Pezizomycotina</taxon>
        <taxon>Sordariomycetes</taxon>
        <taxon>Hypocreomycetidae</taxon>
        <taxon>Hypocreales</taxon>
        <taxon>Bionectriaceae</taxon>
        <taxon>Clonostachys</taxon>
    </lineage>
</organism>
<evidence type="ECO:0000313" key="2">
    <source>
        <dbReference type="EMBL" id="KAF9759484.1"/>
    </source>
</evidence>
<dbReference type="AlphaFoldDB" id="A0A8H7TTL4"/>
<accession>A0A8H7TTL4</accession>
<protein>
    <submittedName>
        <fullName evidence="2">Uncharacterized protein</fullName>
    </submittedName>
</protein>
<name>A0A8H7TTL4_BIOOC</name>
<reference evidence="2" key="1">
    <citation type="submission" date="2020-10" db="EMBL/GenBank/DDBJ databases">
        <title>High-Quality Genome Resource of Clonostachys rosea strain S41 by Oxford Nanopore Long-Read Sequencing.</title>
        <authorList>
            <person name="Wang H."/>
        </authorList>
    </citation>
    <scope>NUCLEOTIDE SEQUENCE</scope>
    <source>
        <strain evidence="2">S41</strain>
    </source>
</reference>
<proteinExistence type="predicted"/>
<comment type="caution">
    <text evidence="2">The sequence shown here is derived from an EMBL/GenBank/DDBJ whole genome shotgun (WGS) entry which is preliminary data.</text>
</comment>
<sequence length="156" mass="16898">MEGESSLGSTKQKGRYRDVLDPEMNKQWWLDVEMMRQEPSTGTQMTVPVIQPAGITAQVSYSTSAWAGAEQNEASSTAVYNQSTAEQAWPVETPEQTAFSAYSSQSTRTKAGPSQSQGVYMQQSIDANTAESQEDTATGEGASGQPSNMPRTRAFL</sequence>
<dbReference type="Proteomes" id="UP000616885">
    <property type="component" value="Unassembled WGS sequence"/>
</dbReference>
<evidence type="ECO:0000313" key="3">
    <source>
        <dbReference type="Proteomes" id="UP000616885"/>
    </source>
</evidence>
<feature type="region of interest" description="Disordered" evidence="1">
    <location>
        <begin position="86"/>
        <end position="156"/>
    </location>
</feature>
<feature type="compositionally biased region" description="Polar residues" evidence="1">
    <location>
        <begin position="94"/>
        <end position="131"/>
    </location>
</feature>